<reference evidence="5" key="1">
    <citation type="journal article" date="2020" name="Nature">
        <title>Giant virus diversity and host interactions through global metagenomics.</title>
        <authorList>
            <person name="Schulz F."/>
            <person name="Roux S."/>
            <person name="Paez-Espino D."/>
            <person name="Jungbluth S."/>
            <person name="Walsh D.A."/>
            <person name="Denef V.J."/>
            <person name="McMahon K.D."/>
            <person name="Konstantinidis K.T."/>
            <person name="Eloe-Fadrosh E.A."/>
            <person name="Kyrpides N.C."/>
            <person name="Woyke T."/>
        </authorList>
    </citation>
    <scope>NUCLEOTIDE SEQUENCE</scope>
    <source>
        <strain evidence="5">GVMAG-M-3300025860-12</strain>
    </source>
</reference>
<keyword evidence="3" id="KW-0862">Zinc</keyword>
<sequence>MPAKRTKCNNCNLKVKGINIITNKCQCNLVFCTKCRLPENHGCTFNFNNKINLKKKLVKVEFEKINKL</sequence>
<dbReference type="AlphaFoldDB" id="A0A6C0J489"/>
<protein>
    <recommendedName>
        <fullName evidence="4">AN1-type domain-containing protein</fullName>
    </recommendedName>
</protein>
<evidence type="ECO:0000256" key="2">
    <source>
        <dbReference type="ARBA" id="ARBA00022771"/>
    </source>
</evidence>
<keyword evidence="1" id="KW-0479">Metal-binding</keyword>
<dbReference type="GO" id="GO:0008270">
    <property type="term" value="F:zinc ion binding"/>
    <property type="evidence" value="ECO:0007669"/>
    <property type="project" value="UniProtKB-KW"/>
</dbReference>
<proteinExistence type="predicted"/>
<feature type="domain" description="AN1-type" evidence="4">
    <location>
        <begin position="8"/>
        <end position="46"/>
    </location>
</feature>
<keyword evidence="2" id="KW-0863">Zinc-finger</keyword>
<evidence type="ECO:0000259" key="4">
    <source>
        <dbReference type="Pfam" id="PF01428"/>
    </source>
</evidence>
<accession>A0A6C0J489</accession>
<evidence type="ECO:0000313" key="5">
    <source>
        <dbReference type="EMBL" id="QHU00123.1"/>
    </source>
</evidence>
<dbReference type="InterPro" id="IPR035896">
    <property type="entry name" value="AN1-like_Znf"/>
</dbReference>
<dbReference type="EMBL" id="MN740323">
    <property type="protein sequence ID" value="QHU00123.1"/>
    <property type="molecule type" value="Genomic_DNA"/>
</dbReference>
<dbReference type="InterPro" id="IPR000058">
    <property type="entry name" value="Znf_AN1"/>
</dbReference>
<evidence type="ECO:0000256" key="1">
    <source>
        <dbReference type="ARBA" id="ARBA00022723"/>
    </source>
</evidence>
<name>A0A6C0J489_9ZZZZ</name>
<dbReference type="Gene3D" id="4.10.1110.10">
    <property type="entry name" value="AN1-like Zinc finger"/>
    <property type="match status" value="1"/>
</dbReference>
<dbReference type="Pfam" id="PF01428">
    <property type="entry name" value="zf-AN1"/>
    <property type="match status" value="1"/>
</dbReference>
<organism evidence="5">
    <name type="scientific">viral metagenome</name>
    <dbReference type="NCBI Taxonomy" id="1070528"/>
    <lineage>
        <taxon>unclassified sequences</taxon>
        <taxon>metagenomes</taxon>
        <taxon>organismal metagenomes</taxon>
    </lineage>
</organism>
<evidence type="ECO:0000256" key="3">
    <source>
        <dbReference type="ARBA" id="ARBA00022833"/>
    </source>
</evidence>
<dbReference type="SUPFAM" id="SSF118310">
    <property type="entry name" value="AN1-like Zinc finger"/>
    <property type="match status" value="1"/>
</dbReference>